<feature type="compositionally biased region" description="Polar residues" evidence="1">
    <location>
        <begin position="553"/>
        <end position="563"/>
    </location>
</feature>
<dbReference type="InterPro" id="IPR000313">
    <property type="entry name" value="PWWP_dom"/>
</dbReference>
<feature type="compositionally biased region" description="Basic and acidic residues" evidence="1">
    <location>
        <begin position="567"/>
        <end position="576"/>
    </location>
</feature>
<feature type="compositionally biased region" description="Basic and acidic residues" evidence="1">
    <location>
        <begin position="84"/>
        <end position="97"/>
    </location>
</feature>
<feature type="compositionally biased region" description="Basic and acidic residues" evidence="1">
    <location>
        <begin position="1400"/>
        <end position="1426"/>
    </location>
</feature>
<feature type="compositionally biased region" description="Basic and acidic residues" evidence="1">
    <location>
        <begin position="1375"/>
        <end position="1385"/>
    </location>
</feature>
<feature type="region of interest" description="Disordered" evidence="1">
    <location>
        <begin position="551"/>
        <end position="590"/>
    </location>
</feature>
<accession>A0A7N0V6N1</accession>
<feature type="region of interest" description="Disordered" evidence="1">
    <location>
        <begin position="1061"/>
        <end position="1099"/>
    </location>
</feature>
<evidence type="ECO:0000313" key="3">
    <source>
        <dbReference type="EnsemblPlants" id="Kaladp0101s0313.2.v1.1.CDS.1"/>
    </source>
</evidence>
<dbReference type="SMART" id="SM00293">
    <property type="entry name" value="PWWP"/>
    <property type="match status" value="1"/>
</dbReference>
<evidence type="ECO:0000259" key="2">
    <source>
        <dbReference type="PROSITE" id="PS50812"/>
    </source>
</evidence>
<feature type="domain" description="PWWP" evidence="2">
    <location>
        <begin position="297"/>
        <end position="346"/>
    </location>
</feature>
<protein>
    <recommendedName>
        <fullName evidence="2">PWWP domain-containing protein</fullName>
    </recommendedName>
</protein>
<feature type="region of interest" description="Disordered" evidence="1">
    <location>
        <begin position="1323"/>
        <end position="1471"/>
    </location>
</feature>
<dbReference type="Gramene" id="Kaladp0101s0313.1.v1.1">
    <property type="protein sequence ID" value="Kaladp0101s0313.1.v1.1.CDS.1"/>
    <property type="gene ID" value="Kaladp0101s0313.v1.1"/>
</dbReference>
<feature type="compositionally biased region" description="Polar residues" evidence="1">
    <location>
        <begin position="578"/>
        <end position="588"/>
    </location>
</feature>
<keyword evidence="4" id="KW-1185">Reference proteome</keyword>
<dbReference type="EnsemblPlants" id="Kaladp0101s0313.1.v1.1">
    <property type="protein sequence ID" value="Kaladp0101s0313.1.v1.1.CDS.1"/>
    <property type="gene ID" value="Kaladp0101s0313.v1.1"/>
</dbReference>
<dbReference type="InterPro" id="IPR053063">
    <property type="entry name" value="PWWP_domain_containing_PDP"/>
</dbReference>
<name>A0A7N0V6N1_KALFE</name>
<sequence length="1493" mass="164041">MDVNLEVPSGDDSDPRVVNTAAAVTGETLIGKIGATCPKETAAPNGEDIMVDVLDSDVFFDGVCTDNSMSRKEGSHGVMGVGKGGREPTETELREAGKGFSGEPVAANSNGAEKDVAHKKPTAHVHSDSLEDMDVDIDDSGQEQIVVFSHHGGAAVGEVANGSATMEDTVNVSRFGDSEPEMETETAVERIGTGPHEETLENNGNVEPVGVDQEYICEEPVGGKSGASHSSFHQDGRTVGATFGESEDEEVDIGDHEPNLFANQKLVTDEVIRPDHTEIALHASYQLPAENERMFSVSDMVWGGVRSHPWWPGQIFDSSESSEIAMKHFRKDCYLVAFFGDHTFVWSEASQLKHFRAHFSHVDKQIDSGAFQNAIGFALEEVSRRVELGLACHCLQPDIYEKLKYQNFENAGIREESSRREVIDESVSAYSFEPHNFLLYIKSLARASSDGADQLDIVIAKAQLLAFNRLKGYNHLPEYQFTGWSLKNELEIVTDSSFAEEMQPDENESDYPLKKKHSMRDIVYTSKRERSMPDLMDESMLMMGEGYKDDGTFHSSMASPSANKKQKAGDFTHEESDGQTNNQNNFSSHAMGATSLAPKQSFKIGDCIVRAASQLTGTSGPASFLKSINEKCQKVNESDGAGLDVPNQYENPNANSSNSVADDMLLQLQSVAHDPKKGHSSVNNLTSLFSTVRSNTLSSDKALDGQKRKTPRFIMESPETFEFEDMKDSYWTDRVIQNGGEEKPERKELKLNYQVVTLEPQPSLSRSPRVHSRKRYSNGNHKIDVERPISAVDKSKRDMLPAELILNFPDINSIPSENKLNNMFRRFGPLKEFETEVDRESNRARVVFKRSADADIAYSSCEKFNIFGSTVVRYEISYTPSVSYKAVKIPPTQGMETVNLPELEFASTHDLEFITMQELEDATMQDLQYAHAHDMEGVTMQDLEFSTTHDLEFPGSQDLDIVSTRVPEVTTMQSLDVSAQDQHPTISELPSSGNLELHAAENIIDQSGAASDDMEIATVEDQQMANQDPSVETPKDLESEGVGTTEVIAGDLKVVSVQRDEPVLNPESADGPDCVEPTGSEDTEVSAQDANNSGGQDTGIISCEEKISNVDDSASGELLGQDKDSTENNTNIYVAGIQDPEVCTDDLMNTSDQSAMQETSRENDPVLNNQNAERNTDRSNDVIATLESHISLSENAPAEVEMLAPEVVQMQDPVRTDATEDFVILRSKDAESENVGGSSHIVIQDVDVTTSETKTAGDDVADIDQDTEVETTYQNENMEKQVPPDVDIKVPDAVLLHDHSVEATEHEKLEIHDGDPSMAANVADETRTSEQSGAVTTEIDEKDNAMTSVQHEEDAVIIETDEKDEARTSVQNDADTTKTFEKDETITSVQCDENADTIETDEKADARISVQHDEDVVTAETNDKNEASSSTSNDEDGVATGTDEVDETRTSVQNDEDVVNAETDQKDVIHVSAKEDEKKLVDSTTMMNLKEAT</sequence>
<evidence type="ECO:0000313" key="4">
    <source>
        <dbReference type="Proteomes" id="UP000594263"/>
    </source>
</evidence>
<dbReference type="PANTHER" id="PTHR42851:SF4">
    <property type="entry name" value="PWWP DOMAIN-CONTAINING PROTEIN"/>
    <property type="match status" value="1"/>
</dbReference>
<dbReference type="SUPFAM" id="SSF63748">
    <property type="entry name" value="Tudor/PWWP/MBT"/>
    <property type="match status" value="1"/>
</dbReference>
<dbReference type="Gene3D" id="2.30.30.140">
    <property type="match status" value="1"/>
</dbReference>
<reference evidence="3" key="1">
    <citation type="submission" date="2021-01" db="UniProtKB">
        <authorList>
            <consortium name="EnsemblPlants"/>
        </authorList>
    </citation>
    <scope>IDENTIFICATION</scope>
</reference>
<dbReference type="PANTHER" id="PTHR42851">
    <property type="entry name" value="ALDOLASE-RELATED"/>
    <property type="match status" value="1"/>
</dbReference>
<dbReference type="Proteomes" id="UP000594263">
    <property type="component" value="Unplaced"/>
</dbReference>
<dbReference type="CDD" id="cd05162">
    <property type="entry name" value="PWWP"/>
    <property type="match status" value="1"/>
</dbReference>
<evidence type="ECO:0000256" key="1">
    <source>
        <dbReference type="SAM" id="MobiDB-lite"/>
    </source>
</evidence>
<dbReference type="EnsemblPlants" id="Kaladp0101s0313.2.v1.1">
    <property type="protein sequence ID" value="Kaladp0101s0313.2.v1.1.CDS.1"/>
    <property type="gene ID" value="Kaladp0101s0313.v1.1"/>
</dbReference>
<dbReference type="PROSITE" id="PS50812">
    <property type="entry name" value="PWWP"/>
    <property type="match status" value="1"/>
</dbReference>
<dbReference type="OMA" id="AFIGKWN"/>
<feature type="compositionally biased region" description="Polar residues" evidence="1">
    <location>
        <begin position="1085"/>
        <end position="1095"/>
    </location>
</feature>
<feature type="region of interest" description="Disordered" evidence="1">
    <location>
        <begin position="69"/>
        <end position="125"/>
    </location>
</feature>
<organism evidence="3 4">
    <name type="scientific">Kalanchoe fedtschenkoi</name>
    <name type="common">Lavender scallops</name>
    <name type="synonym">South American air plant</name>
    <dbReference type="NCBI Taxonomy" id="63787"/>
    <lineage>
        <taxon>Eukaryota</taxon>
        <taxon>Viridiplantae</taxon>
        <taxon>Streptophyta</taxon>
        <taxon>Embryophyta</taxon>
        <taxon>Tracheophyta</taxon>
        <taxon>Spermatophyta</taxon>
        <taxon>Magnoliopsida</taxon>
        <taxon>eudicotyledons</taxon>
        <taxon>Gunneridae</taxon>
        <taxon>Pentapetalae</taxon>
        <taxon>Saxifragales</taxon>
        <taxon>Crassulaceae</taxon>
        <taxon>Kalanchoe</taxon>
    </lineage>
</organism>
<dbReference type="Pfam" id="PF00855">
    <property type="entry name" value="PWWP"/>
    <property type="match status" value="1"/>
</dbReference>
<dbReference type="Gramene" id="Kaladp0101s0313.2.v1.1">
    <property type="protein sequence ID" value="Kaladp0101s0313.2.v1.1.CDS.1"/>
    <property type="gene ID" value="Kaladp0101s0313.v1.1"/>
</dbReference>
<feature type="region of interest" description="Disordered" evidence="1">
    <location>
        <begin position="1151"/>
        <end position="1178"/>
    </location>
</feature>
<proteinExistence type="predicted"/>